<evidence type="ECO:0000256" key="1">
    <source>
        <dbReference type="ARBA" id="ARBA00004651"/>
    </source>
</evidence>
<dbReference type="KEGG" id="dde:Dde_0872"/>
<dbReference type="PIRSF" id="PIRSF016636">
    <property type="entry name" value="AlgI_DltB"/>
    <property type="match status" value="1"/>
</dbReference>
<dbReference type="PANTHER" id="PTHR13285:SF23">
    <property type="entry name" value="TEICHOIC ACID D-ALANYLTRANSFERASE"/>
    <property type="match status" value="1"/>
</dbReference>
<dbReference type="Proteomes" id="UP000002710">
    <property type="component" value="Chromosome"/>
</dbReference>
<dbReference type="PIRSF" id="PIRSF500217">
    <property type="entry name" value="AlgI"/>
    <property type="match status" value="1"/>
</dbReference>
<feature type="transmembrane region" description="Helical" evidence="10">
    <location>
        <begin position="183"/>
        <end position="201"/>
    </location>
</feature>
<evidence type="ECO:0000256" key="2">
    <source>
        <dbReference type="ARBA" id="ARBA00010323"/>
    </source>
</evidence>
<dbReference type="InterPro" id="IPR051085">
    <property type="entry name" value="MB_O-acyltransferase"/>
</dbReference>
<feature type="transmembrane region" description="Helical" evidence="10">
    <location>
        <begin position="53"/>
        <end position="72"/>
    </location>
</feature>
<evidence type="ECO:0000256" key="8">
    <source>
        <dbReference type="ARBA" id="ARBA00023315"/>
    </source>
</evidence>
<gene>
    <name evidence="11" type="ordered locus">Dde_0872</name>
</gene>
<feature type="transmembrane region" description="Helical" evidence="10">
    <location>
        <begin position="6"/>
        <end position="24"/>
    </location>
</feature>
<reference evidence="11 12" key="1">
    <citation type="journal article" date="2011" name="J. Bacteriol.">
        <title>Complete genome sequence and updated annotation of Desulfovibrio alaskensis G20.</title>
        <authorList>
            <person name="Hauser L.J."/>
            <person name="Land M.L."/>
            <person name="Brown S.D."/>
            <person name="Larimer F."/>
            <person name="Keller K.L."/>
            <person name="Rapp-Giles B.J."/>
            <person name="Price M.N."/>
            <person name="Lin M."/>
            <person name="Bruce D.C."/>
            <person name="Detter J.C."/>
            <person name="Tapia R."/>
            <person name="Han C.S."/>
            <person name="Goodwin L.A."/>
            <person name="Cheng J.F."/>
            <person name="Pitluck S."/>
            <person name="Copeland A."/>
            <person name="Lucas S."/>
            <person name="Nolan M."/>
            <person name="Lapidus A.L."/>
            <person name="Palumbo A.V."/>
            <person name="Wall J.D."/>
        </authorList>
    </citation>
    <scope>NUCLEOTIDE SEQUENCE [LARGE SCALE GENOMIC DNA]</scope>
    <source>
        <strain evidence="12">ATCC BAA 1058 / DSM 17464 / G20</strain>
    </source>
</reference>
<dbReference type="HOGENOM" id="CLU_025255_1_1_7"/>
<feature type="transmembrane region" description="Helical" evidence="10">
    <location>
        <begin position="31"/>
        <end position="47"/>
    </location>
</feature>
<dbReference type="GO" id="GO:0005886">
    <property type="term" value="C:plasma membrane"/>
    <property type="evidence" value="ECO:0007669"/>
    <property type="project" value="UniProtKB-SubCell"/>
</dbReference>
<dbReference type="InterPro" id="IPR004299">
    <property type="entry name" value="MBOAT_fam"/>
</dbReference>
<accession>Q314H3</accession>
<dbReference type="GO" id="GO:0016746">
    <property type="term" value="F:acyltransferase activity"/>
    <property type="evidence" value="ECO:0007669"/>
    <property type="project" value="UniProtKB-KW"/>
</dbReference>
<keyword evidence="8 9" id="KW-0012">Acyltransferase</keyword>
<keyword evidence="4 9" id="KW-0808">Transferase</keyword>
<evidence type="ECO:0000256" key="10">
    <source>
        <dbReference type="SAM" id="Phobius"/>
    </source>
</evidence>
<comment type="subcellular location">
    <subcellularLocation>
        <location evidence="1">Cell membrane</location>
        <topology evidence="1">Multi-pass membrane protein</topology>
    </subcellularLocation>
</comment>
<dbReference type="RefSeq" id="WP_011366923.1">
    <property type="nucleotide sequence ID" value="NC_007519.1"/>
</dbReference>
<proteinExistence type="inferred from homology"/>
<evidence type="ECO:0000256" key="9">
    <source>
        <dbReference type="PIRNR" id="PIRNR016636"/>
    </source>
</evidence>
<feature type="transmembrane region" description="Helical" evidence="10">
    <location>
        <begin position="148"/>
        <end position="168"/>
    </location>
</feature>
<sequence>MIFSTFQFMFVFLPLVVCGFFLLCKHRLPRAAALWLLGASLVYYGWWNPAYLLLIVCSLTGNYLLAAVMVSASGTLRRMLLAGGVAANIGLLGYYKYTDFVIGSYNALTGAAVPLQHIVLPLAISFFTFQQVAYLVDCHRGRAGTHGFVDYALFVCFFPQLIAGPIVHHAEMMPQFASLRSRVVQWQNIYTGLFLFSLGLFKKVVLADNLAVFAGYGFDSADTLSMGVAWGTSLAYTMQLYFDFSGYTDMALGASQMLNIRLPDNFISPYRAVNIQDFWRRWHITLSRWLRDYLYIPLGGSRRSESRTLVNLVFTFLLGGLWHGAGWTFVAWGAAHGAAMAVHRVWSAGGRRMPALAGWACTFLFVNLAWVLFRAESFADALKVYEGMAGLHGFGMTRTFKDMFEAATGVGPYGQLQFLLPACLAAFVLPNSRTLRGLVSPGMFWTAWIVICLFCSLYFMADAAHVSEFIYFRF</sequence>
<feature type="transmembrane region" description="Helical" evidence="10">
    <location>
        <begin position="117"/>
        <end position="136"/>
    </location>
</feature>
<evidence type="ECO:0000313" key="11">
    <source>
        <dbReference type="EMBL" id="ABB37673.1"/>
    </source>
</evidence>
<name>Q314H3_OLEA2</name>
<dbReference type="InterPro" id="IPR028362">
    <property type="entry name" value="AlgI"/>
</dbReference>
<dbReference type="Pfam" id="PF03062">
    <property type="entry name" value="MBOAT"/>
    <property type="match status" value="1"/>
</dbReference>
<keyword evidence="12" id="KW-1185">Reference proteome</keyword>
<feature type="transmembrane region" description="Helical" evidence="10">
    <location>
        <begin position="355"/>
        <end position="373"/>
    </location>
</feature>
<dbReference type="STRING" id="207559.Dde_0872"/>
<dbReference type="InterPro" id="IPR024194">
    <property type="entry name" value="Ac/AlaTfrase_AlgI/DltB"/>
</dbReference>
<evidence type="ECO:0000256" key="5">
    <source>
        <dbReference type="ARBA" id="ARBA00022692"/>
    </source>
</evidence>
<keyword evidence="5 10" id="KW-0812">Transmembrane</keyword>
<evidence type="ECO:0000256" key="7">
    <source>
        <dbReference type="ARBA" id="ARBA00023136"/>
    </source>
</evidence>
<feature type="transmembrane region" description="Helical" evidence="10">
    <location>
        <begin position="309"/>
        <end position="335"/>
    </location>
</feature>
<dbReference type="AlphaFoldDB" id="Q314H3"/>
<evidence type="ECO:0000256" key="3">
    <source>
        <dbReference type="ARBA" id="ARBA00022475"/>
    </source>
</evidence>
<comment type="similarity">
    <text evidence="2 9">Belongs to the membrane-bound acyltransferase family.</text>
</comment>
<dbReference type="PANTHER" id="PTHR13285">
    <property type="entry name" value="ACYLTRANSFERASE"/>
    <property type="match status" value="1"/>
</dbReference>
<dbReference type="EMBL" id="CP000112">
    <property type="protein sequence ID" value="ABB37673.1"/>
    <property type="molecule type" value="Genomic_DNA"/>
</dbReference>
<keyword evidence="3 9" id="KW-1003">Cell membrane</keyword>
<keyword evidence="6 10" id="KW-1133">Transmembrane helix</keyword>
<keyword evidence="7 9" id="KW-0472">Membrane</keyword>
<dbReference type="GO" id="GO:0042121">
    <property type="term" value="P:alginic acid biosynthetic process"/>
    <property type="evidence" value="ECO:0007669"/>
    <property type="project" value="InterPro"/>
</dbReference>
<evidence type="ECO:0000256" key="4">
    <source>
        <dbReference type="ARBA" id="ARBA00022679"/>
    </source>
</evidence>
<evidence type="ECO:0000313" key="12">
    <source>
        <dbReference type="Proteomes" id="UP000002710"/>
    </source>
</evidence>
<feature type="transmembrane region" description="Helical" evidence="10">
    <location>
        <begin position="442"/>
        <end position="461"/>
    </location>
</feature>
<evidence type="ECO:0000256" key="6">
    <source>
        <dbReference type="ARBA" id="ARBA00022989"/>
    </source>
</evidence>
<protein>
    <submittedName>
        <fullName evidence="11">Membrane bound O-acyl transferase MBOAT family protein</fullName>
    </submittedName>
</protein>
<organism evidence="11 12">
    <name type="scientific">Oleidesulfovibrio alaskensis (strain ATCC BAA-1058 / DSM 17464 / G20)</name>
    <name type="common">Desulfovibrio alaskensis</name>
    <dbReference type="NCBI Taxonomy" id="207559"/>
    <lineage>
        <taxon>Bacteria</taxon>
        <taxon>Pseudomonadati</taxon>
        <taxon>Thermodesulfobacteriota</taxon>
        <taxon>Desulfovibrionia</taxon>
        <taxon>Desulfovibrionales</taxon>
        <taxon>Desulfovibrionaceae</taxon>
        <taxon>Oleidesulfovibrio</taxon>
    </lineage>
</organism>
<dbReference type="eggNOG" id="COG1696">
    <property type="taxonomic scope" value="Bacteria"/>
</dbReference>
<feature type="transmembrane region" description="Helical" evidence="10">
    <location>
        <begin position="79"/>
        <end position="97"/>
    </location>
</feature>